<dbReference type="NCBIfam" id="NF037995">
    <property type="entry name" value="TRAP_S1"/>
    <property type="match status" value="1"/>
</dbReference>
<dbReference type="AlphaFoldDB" id="A0A2K8KSF2"/>
<sequence length="339" mass="37533">MRHSIFNKTAIAIGLVSAMSFSAKTFAEDTITAVHAFNTSLIYTKSFLSFVDKLNERGKGVIQIDVKGGPEVIGLGEQPDAVRNGVVDMAYTAASFYGGTIPERDIMVASNTNGIYARESGGIDLLNEIHQEKMGVYYLGWFDSGVSYNLYTVNEPKIGADGKLDLEGLKLRSNAVYDAFFRSYLGAEPISMPTTDVYAGLERNVVNATGWTQIGLKDLNWDRFLNYRIEPSFFSTDMGVIINIDAWNELSAESKKILQAVAIEHERDSALSLASLGDTQKAEMVADGMKIVDLTGDVRDQFSQAAREATWERMVSQMSRHPMGLKHYDTLVEKFNKLD</sequence>
<evidence type="ECO:0000256" key="1">
    <source>
        <dbReference type="ARBA" id="ARBA00022729"/>
    </source>
</evidence>
<evidence type="ECO:0000313" key="3">
    <source>
        <dbReference type="EMBL" id="ATX77648.1"/>
    </source>
</evidence>
<dbReference type="PANTHER" id="PTHR33376:SF5">
    <property type="entry name" value="EXTRACYTOPLASMIC SOLUTE RECEPTOR PROTEIN"/>
    <property type="match status" value="1"/>
</dbReference>
<evidence type="ECO:0000313" key="4">
    <source>
        <dbReference type="Proteomes" id="UP000229757"/>
    </source>
</evidence>
<protein>
    <submittedName>
        <fullName evidence="3">TRAP-type C4-dicarboxylate transport system, periplasmic component DctP</fullName>
    </submittedName>
</protein>
<dbReference type="InterPro" id="IPR038404">
    <property type="entry name" value="TRAP_DctP_sf"/>
</dbReference>
<dbReference type="OrthoDB" id="6073716at2"/>
<dbReference type="Gene3D" id="3.40.190.170">
    <property type="entry name" value="Bacterial extracellular solute-binding protein, family 7"/>
    <property type="match status" value="1"/>
</dbReference>
<dbReference type="Pfam" id="PF03480">
    <property type="entry name" value="DctP"/>
    <property type="match status" value="1"/>
</dbReference>
<feature type="signal peptide" evidence="2">
    <location>
        <begin position="1"/>
        <end position="27"/>
    </location>
</feature>
<accession>A0A2K8KSF2</accession>
<dbReference type="GO" id="GO:0055085">
    <property type="term" value="P:transmembrane transport"/>
    <property type="evidence" value="ECO:0007669"/>
    <property type="project" value="InterPro"/>
</dbReference>
<reference evidence="3 4" key="1">
    <citation type="journal article" date="2017" name="Environ. Microbiol.">
        <title>Genomic and physiological analyses of 'Reinekea forsetii' reveal a versatile opportunistic lifestyle during spring algae blooms.</title>
        <authorList>
            <person name="Avci B."/>
            <person name="Hahnke R.L."/>
            <person name="Chafee M."/>
            <person name="Fischer T."/>
            <person name="Gruber-Vodicka H."/>
            <person name="Tegetmeyer H.E."/>
            <person name="Harder J."/>
            <person name="Fuchs B.M."/>
            <person name="Amann R.I."/>
            <person name="Teeling H."/>
        </authorList>
    </citation>
    <scope>NUCLEOTIDE SEQUENCE [LARGE SCALE GENOMIC DNA]</scope>
    <source>
        <strain evidence="3 4">Hel1_31_D35</strain>
    </source>
</reference>
<keyword evidence="1 2" id="KW-0732">Signal</keyword>
<evidence type="ECO:0000256" key="2">
    <source>
        <dbReference type="SAM" id="SignalP"/>
    </source>
</evidence>
<proteinExistence type="predicted"/>
<keyword evidence="4" id="KW-1185">Reference proteome</keyword>
<feature type="chain" id="PRO_5014596809" evidence="2">
    <location>
        <begin position="28"/>
        <end position="339"/>
    </location>
</feature>
<dbReference type="EMBL" id="CP011797">
    <property type="protein sequence ID" value="ATX77648.1"/>
    <property type="molecule type" value="Genomic_DNA"/>
</dbReference>
<gene>
    <name evidence="3" type="primary">dctP</name>
    <name evidence="3" type="ORF">REIFOR_02523</name>
</gene>
<name>A0A2K8KSF2_9GAMM</name>
<dbReference type="Proteomes" id="UP000229757">
    <property type="component" value="Chromosome"/>
</dbReference>
<dbReference type="KEGG" id="rfo:REIFOR_02523"/>
<organism evidence="3 4">
    <name type="scientific">Reinekea forsetii</name>
    <dbReference type="NCBI Taxonomy" id="1336806"/>
    <lineage>
        <taxon>Bacteria</taxon>
        <taxon>Pseudomonadati</taxon>
        <taxon>Pseudomonadota</taxon>
        <taxon>Gammaproteobacteria</taxon>
        <taxon>Oceanospirillales</taxon>
        <taxon>Saccharospirillaceae</taxon>
        <taxon>Reinekea</taxon>
    </lineage>
</organism>
<dbReference type="InterPro" id="IPR018389">
    <property type="entry name" value="DctP_fam"/>
</dbReference>
<dbReference type="PANTHER" id="PTHR33376">
    <property type="match status" value="1"/>
</dbReference>
<dbReference type="RefSeq" id="WP_100257891.1">
    <property type="nucleotide sequence ID" value="NZ_CP011797.1"/>
</dbReference>